<dbReference type="EMBL" id="ABEU02000002">
    <property type="protein sequence ID" value="PNR59605.1"/>
    <property type="molecule type" value="Genomic_DNA"/>
</dbReference>
<accession>A0A2K1L0Q7</accession>
<evidence type="ECO:0000256" key="1">
    <source>
        <dbReference type="SAM" id="MobiDB-lite"/>
    </source>
</evidence>
<protein>
    <submittedName>
        <fullName evidence="2 3">Uncharacterized protein</fullName>
    </submittedName>
</protein>
<gene>
    <name evidence="2" type="ORF">PHYPA_002397</name>
</gene>
<organism evidence="2">
    <name type="scientific">Physcomitrium patens</name>
    <name type="common">Spreading-leaved earth moss</name>
    <name type="synonym">Physcomitrella patens</name>
    <dbReference type="NCBI Taxonomy" id="3218"/>
    <lineage>
        <taxon>Eukaryota</taxon>
        <taxon>Viridiplantae</taxon>
        <taxon>Streptophyta</taxon>
        <taxon>Embryophyta</taxon>
        <taxon>Bryophyta</taxon>
        <taxon>Bryophytina</taxon>
        <taxon>Bryopsida</taxon>
        <taxon>Funariidae</taxon>
        <taxon>Funariales</taxon>
        <taxon>Funariaceae</taxon>
        <taxon>Physcomitrium</taxon>
    </lineage>
</organism>
<reference evidence="2 4" key="1">
    <citation type="journal article" date="2008" name="Science">
        <title>The Physcomitrella genome reveals evolutionary insights into the conquest of land by plants.</title>
        <authorList>
            <person name="Rensing S."/>
            <person name="Lang D."/>
            <person name="Zimmer A."/>
            <person name="Terry A."/>
            <person name="Salamov A."/>
            <person name="Shapiro H."/>
            <person name="Nishiyama T."/>
            <person name="Perroud P.-F."/>
            <person name="Lindquist E."/>
            <person name="Kamisugi Y."/>
            <person name="Tanahashi T."/>
            <person name="Sakakibara K."/>
            <person name="Fujita T."/>
            <person name="Oishi K."/>
            <person name="Shin-I T."/>
            <person name="Kuroki Y."/>
            <person name="Toyoda A."/>
            <person name="Suzuki Y."/>
            <person name="Hashimoto A."/>
            <person name="Yamaguchi K."/>
            <person name="Sugano A."/>
            <person name="Kohara Y."/>
            <person name="Fujiyama A."/>
            <person name="Anterola A."/>
            <person name="Aoki S."/>
            <person name="Ashton N."/>
            <person name="Barbazuk W.B."/>
            <person name="Barker E."/>
            <person name="Bennetzen J."/>
            <person name="Bezanilla M."/>
            <person name="Blankenship R."/>
            <person name="Cho S.H."/>
            <person name="Dutcher S."/>
            <person name="Estelle M."/>
            <person name="Fawcett J.A."/>
            <person name="Gundlach H."/>
            <person name="Hanada K."/>
            <person name="Heyl A."/>
            <person name="Hicks K.A."/>
            <person name="Hugh J."/>
            <person name="Lohr M."/>
            <person name="Mayer K."/>
            <person name="Melkozernov A."/>
            <person name="Murata T."/>
            <person name="Nelson D."/>
            <person name="Pils B."/>
            <person name="Prigge M."/>
            <person name="Reiss B."/>
            <person name="Renner T."/>
            <person name="Rombauts S."/>
            <person name="Rushton P."/>
            <person name="Sanderfoot A."/>
            <person name="Schween G."/>
            <person name="Shiu S.-H."/>
            <person name="Stueber K."/>
            <person name="Theodoulou F.L."/>
            <person name="Tu H."/>
            <person name="Van de Peer Y."/>
            <person name="Verrier P.J."/>
            <person name="Waters E."/>
            <person name="Wood A."/>
            <person name="Yang L."/>
            <person name="Cove D."/>
            <person name="Cuming A."/>
            <person name="Hasebe M."/>
            <person name="Lucas S."/>
            <person name="Mishler D.B."/>
            <person name="Reski R."/>
            <person name="Grigoriev I."/>
            <person name="Quatrano R.S."/>
            <person name="Boore J.L."/>
        </authorList>
    </citation>
    <scope>NUCLEOTIDE SEQUENCE [LARGE SCALE GENOMIC DNA]</scope>
    <source>
        <strain evidence="3 4">cv. Gransden 2004</strain>
    </source>
</reference>
<name>A0A2K1L0Q7_PHYPA</name>
<dbReference type="Proteomes" id="UP000006727">
    <property type="component" value="Chromosome 2"/>
</dbReference>
<dbReference type="Gramene" id="Pp3c2_8749V3.1">
    <property type="protein sequence ID" value="Pp3c2_8749V3.1"/>
    <property type="gene ID" value="Pp3c2_8749"/>
</dbReference>
<dbReference type="EnsemblPlants" id="Pp3c2_8749V3.1">
    <property type="protein sequence ID" value="Pp3c2_8749V3.1"/>
    <property type="gene ID" value="Pp3c2_8749"/>
</dbReference>
<keyword evidence="4" id="KW-1185">Reference proteome</keyword>
<evidence type="ECO:0000313" key="2">
    <source>
        <dbReference type="EMBL" id="PNR59605.1"/>
    </source>
</evidence>
<evidence type="ECO:0000313" key="3">
    <source>
        <dbReference type="EnsemblPlants" id="Pp3c2_8749V3.1"/>
    </source>
</evidence>
<reference evidence="2 4" key="2">
    <citation type="journal article" date="2018" name="Plant J.">
        <title>The Physcomitrella patens chromosome-scale assembly reveals moss genome structure and evolution.</title>
        <authorList>
            <person name="Lang D."/>
            <person name="Ullrich K.K."/>
            <person name="Murat F."/>
            <person name="Fuchs J."/>
            <person name="Jenkins J."/>
            <person name="Haas F.B."/>
            <person name="Piednoel M."/>
            <person name="Gundlach H."/>
            <person name="Van Bel M."/>
            <person name="Meyberg R."/>
            <person name="Vives C."/>
            <person name="Morata J."/>
            <person name="Symeonidi A."/>
            <person name="Hiss M."/>
            <person name="Muchero W."/>
            <person name="Kamisugi Y."/>
            <person name="Saleh O."/>
            <person name="Blanc G."/>
            <person name="Decker E.L."/>
            <person name="van Gessel N."/>
            <person name="Grimwood J."/>
            <person name="Hayes R.D."/>
            <person name="Graham S.W."/>
            <person name="Gunter L.E."/>
            <person name="McDaniel S.F."/>
            <person name="Hoernstein S.N.W."/>
            <person name="Larsson A."/>
            <person name="Li F.W."/>
            <person name="Perroud P.F."/>
            <person name="Phillips J."/>
            <person name="Ranjan P."/>
            <person name="Rokshar D.S."/>
            <person name="Rothfels C.J."/>
            <person name="Schneider L."/>
            <person name="Shu S."/>
            <person name="Stevenson D.W."/>
            <person name="Thummler F."/>
            <person name="Tillich M."/>
            <person name="Villarreal Aguilar J.C."/>
            <person name="Widiez T."/>
            <person name="Wong G.K."/>
            <person name="Wymore A."/>
            <person name="Zhang Y."/>
            <person name="Zimmer A.D."/>
            <person name="Quatrano R.S."/>
            <person name="Mayer K.F.X."/>
            <person name="Goodstein D."/>
            <person name="Casacuberta J.M."/>
            <person name="Vandepoele K."/>
            <person name="Reski R."/>
            <person name="Cuming A.C."/>
            <person name="Tuskan G.A."/>
            <person name="Maumus F."/>
            <person name="Salse J."/>
            <person name="Schmutz J."/>
            <person name="Rensing S.A."/>
        </authorList>
    </citation>
    <scope>NUCLEOTIDE SEQUENCE [LARGE SCALE GENOMIC DNA]</scope>
    <source>
        <strain evidence="3 4">cv. Gransden 2004</strain>
    </source>
</reference>
<dbReference type="AlphaFoldDB" id="A0A2K1L0Q7"/>
<reference evidence="3" key="3">
    <citation type="submission" date="2020-12" db="UniProtKB">
        <authorList>
            <consortium name="EnsemblPlants"/>
        </authorList>
    </citation>
    <scope>IDENTIFICATION</scope>
</reference>
<feature type="compositionally biased region" description="Polar residues" evidence="1">
    <location>
        <begin position="8"/>
        <end position="19"/>
    </location>
</feature>
<feature type="region of interest" description="Disordered" evidence="1">
    <location>
        <begin position="1"/>
        <end position="37"/>
    </location>
</feature>
<sequence>MLMPKCNPQLTKTHLNSVTPADRGRGKKRAKGQRDSRERTVKVLWFQSGQRDILKTNTLQLYCNGTWKVLVYNLAIILHSLFCTESIS</sequence>
<dbReference type="InParanoid" id="A0A2K1L0Q7"/>
<proteinExistence type="predicted"/>
<evidence type="ECO:0000313" key="4">
    <source>
        <dbReference type="Proteomes" id="UP000006727"/>
    </source>
</evidence>